<accession>A0A328BRR9</accession>
<evidence type="ECO:0000313" key="1">
    <source>
        <dbReference type="EMBL" id="RAK69251.1"/>
    </source>
</evidence>
<dbReference type="AlphaFoldDB" id="A0A328BRR9"/>
<dbReference type="InterPro" id="IPR021341">
    <property type="entry name" value="DUF2958"/>
</dbReference>
<name>A0A328BRR9_9CAUL</name>
<keyword evidence="2" id="KW-1185">Reference proteome</keyword>
<comment type="caution">
    <text evidence="1">The sequence shown here is derived from an EMBL/GenBank/DDBJ whole genome shotgun (WGS) entry which is preliminary data.</text>
</comment>
<proteinExistence type="predicted"/>
<organism evidence="1 2">
    <name type="scientific">Phenylobacterium kunshanense</name>
    <dbReference type="NCBI Taxonomy" id="1445034"/>
    <lineage>
        <taxon>Bacteria</taxon>
        <taxon>Pseudomonadati</taxon>
        <taxon>Pseudomonadota</taxon>
        <taxon>Alphaproteobacteria</taxon>
        <taxon>Caulobacterales</taxon>
        <taxon>Caulobacteraceae</taxon>
        <taxon>Phenylobacterium</taxon>
    </lineage>
</organism>
<sequence length="125" mass="13267">MVLIPDDLRPTLIANGLRDGDPVPVLKLFNPVGPGTWLITELGDDGDTLFGLCDLDMGFPELGSVSLSEITSVKLPLGLTIERDVSFQGRVPISRWTEIARQTGSIRAAEAVVRALPAINGAATS</sequence>
<gene>
    <name evidence="1" type="ORF">DJ019_01485</name>
</gene>
<protein>
    <submittedName>
        <fullName evidence="1">DUF2958 domain-containing protein</fullName>
    </submittedName>
</protein>
<dbReference type="OrthoDB" id="1070337at2"/>
<dbReference type="Pfam" id="PF11171">
    <property type="entry name" value="DUF2958"/>
    <property type="match status" value="1"/>
</dbReference>
<reference evidence="1 2" key="1">
    <citation type="submission" date="2018-05" db="EMBL/GenBank/DDBJ databases">
        <authorList>
            <person name="Lanie J.A."/>
            <person name="Ng W.-L."/>
            <person name="Kazmierczak K.M."/>
            <person name="Andrzejewski T.M."/>
            <person name="Davidsen T.M."/>
            <person name="Wayne K.J."/>
            <person name="Tettelin H."/>
            <person name="Glass J.I."/>
            <person name="Rusch D."/>
            <person name="Podicherti R."/>
            <person name="Tsui H.-C.T."/>
            <person name="Winkler M.E."/>
        </authorList>
    </citation>
    <scope>NUCLEOTIDE SEQUENCE [LARGE SCALE GENOMIC DNA]</scope>
    <source>
        <strain evidence="1 2">BUT-10</strain>
    </source>
</reference>
<dbReference type="EMBL" id="QFYS01000001">
    <property type="protein sequence ID" value="RAK69251.1"/>
    <property type="molecule type" value="Genomic_DNA"/>
</dbReference>
<dbReference type="Proteomes" id="UP000249524">
    <property type="component" value="Unassembled WGS sequence"/>
</dbReference>
<evidence type="ECO:0000313" key="2">
    <source>
        <dbReference type="Proteomes" id="UP000249524"/>
    </source>
</evidence>